<dbReference type="Pfam" id="PF00884">
    <property type="entry name" value="Sulfatase"/>
    <property type="match status" value="1"/>
</dbReference>
<dbReference type="InterPro" id="IPR017850">
    <property type="entry name" value="Alkaline_phosphatase_core_sf"/>
</dbReference>
<dbReference type="RefSeq" id="WP_121766855.1">
    <property type="nucleotide sequence ID" value="NZ_CAKOCY010000063.1"/>
</dbReference>
<feature type="modified residue" description="3-oxoalanine (Ser)" evidence="3">
    <location>
        <position position="75"/>
    </location>
</feature>
<protein>
    <submittedName>
        <fullName evidence="5">N-acetylgalactosamine-6-sulfatase</fullName>
    </submittedName>
</protein>
<evidence type="ECO:0000256" key="1">
    <source>
        <dbReference type="ARBA" id="ARBA00008779"/>
    </source>
</evidence>
<sequence length="505" mass="57027">MKTTNLLIGLSTFALATHVQAKKDNPPNIIYIIMDDLGYGDIGCYGQEKIETPNIDLLYQNGMHFTQHYSGSPVSAPARCVLMTGMHSGHAQIRANDEMASRGSVSNCDSMYVHPYLEGQSPLKHNTMTLGRMMQSAGYKTGCFGKWGLGYPGSDGTPNKQGFDSFYGYNCQRQAHNYYPAFLYKNENRVYLDNPVIDPHSCKLTSDADPRDAGNYARFTQKEYANDLIFDELITFVDENRKTPFFLMWTTPLPHVSLQAPERWVEYYVKKFGDEKPYTGTAGYLPCRYPHATYAAMISYFDEQIGKLVEKLKAEGIYDNTLIMFTSDNGPTFNGGSDSPWFNSGGPFKSQYGWGKNFVHEGGIRVPAIVCWPGKIKPGTATDHISGFQDMMPTLAEIAKIPCPPTDGISFLPTLLGERKKQKQHEYLYWEYPDPSVGSKAIRMGKWKGIIDNIRKGNDKMKLYNLETDLKEENDIAQQHPDIVMKLAELIKQAHTEPENPKFRF</sequence>
<dbReference type="InterPro" id="IPR024607">
    <property type="entry name" value="Sulfatase_CS"/>
</dbReference>
<dbReference type="EMBL" id="RAZM01000007">
    <property type="protein sequence ID" value="RLT81248.1"/>
    <property type="molecule type" value="Genomic_DNA"/>
</dbReference>
<dbReference type="PROSITE" id="PS00523">
    <property type="entry name" value="SULFATASE_1"/>
    <property type="match status" value="1"/>
</dbReference>
<reference evidence="5 6" key="1">
    <citation type="submission" date="2018-09" db="EMBL/GenBank/DDBJ databases">
        <title>Murine metabolic-syndrome-specific gut microbial biobank.</title>
        <authorList>
            <person name="Liu C."/>
        </authorList>
    </citation>
    <scope>NUCLEOTIDE SEQUENCE [LARGE SCALE GENOMIC DNA]</scope>
    <source>
        <strain evidence="5 6">0.1X-D8-26</strain>
    </source>
</reference>
<dbReference type="InterPro" id="IPR052701">
    <property type="entry name" value="GAG_Ulvan_Degrading_Sulfatases"/>
</dbReference>
<dbReference type="InterPro" id="IPR000917">
    <property type="entry name" value="Sulfatase_N"/>
</dbReference>
<evidence type="ECO:0000313" key="6">
    <source>
        <dbReference type="Proteomes" id="UP000267159"/>
    </source>
</evidence>
<proteinExistence type="inferred from homology"/>
<dbReference type="Proteomes" id="UP000267159">
    <property type="component" value="Unassembled WGS sequence"/>
</dbReference>
<name>A0A3L8ABK0_9BACE</name>
<evidence type="ECO:0000259" key="4">
    <source>
        <dbReference type="Pfam" id="PF00884"/>
    </source>
</evidence>
<dbReference type="Gene3D" id="3.30.1120.10">
    <property type="match status" value="1"/>
</dbReference>
<feature type="domain" description="Sulfatase N-terminal" evidence="4">
    <location>
        <begin position="27"/>
        <end position="400"/>
    </location>
</feature>
<accession>A0A3L8ABK0</accession>
<comment type="caution">
    <text evidence="5">The sequence shown here is derived from an EMBL/GenBank/DDBJ whole genome shotgun (WGS) entry which is preliminary data.</text>
</comment>
<comment type="similarity">
    <text evidence="1">Belongs to the sulfatase family.</text>
</comment>
<keyword evidence="2" id="KW-0378">Hydrolase</keyword>
<comment type="PTM">
    <text evidence="3">The conversion to 3-oxoalanine (also known as C-formylglycine, FGly), of a serine or cysteine residue in prokaryotes and of a cysteine residue in eukaryotes, is critical for catalytic activity.</text>
</comment>
<evidence type="ECO:0000256" key="3">
    <source>
        <dbReference type="PIRSR" id="PIRSR600917-52"/>
    </source>
</evidence>
<evidence type="ECO:0000256" key="2">
    <source>
        <dbReference type="ARBA" id="ARBA00022801"/>
    </source>
</evidence>
<dbReference type="PANTHER" id="PTHR43751:SF3">
    <property type="entry name" value="SULFATASE N-TERMINAL DOMAIN-CONTAINING PROTEIN"/>
    <property type="match status" value="1"/>
</dbReference>
<organism evidence="5 6">
    <name type="scientific">Bacteroides acidifaciens</name>
    <dbReference type="NCBI Taxonomy" id="85831"/>
    <lineage>
        <taxon>Bacteria</taxon>
        <taxon>Pseudomonadati</taxon>
        <taxon>Bacteroidota</taxon>
        <taxon>Bacteroidia</taxon>
        <taxon>Bacteroidales</taxon>
        <taxon>Bacteroidaceae</taxon>
        <taxon>Bacteroides</taxon>
    </lineage>
</organism>
<dbReference type="PANTHER" id="PTHR43751">
    <property type="entry name" value="SULFATASE"/>
    <property type="match status" value="1"/>
</dbReference>
<dbReference type="CDD" id="cd16145">
    <property type="entry name" value="ARS_like"/>
    <property type="match status" value="1"/>
</dbReference>
<dbReference type="GO" id="GO:0016787">
    <property type="term" value="F:hydrolase activity"/>
    <property type="evidence" value="ECO:0007669"/>
    <property type="project" value="UniProtKB-KW"/>
</dbReference>
<gene>
    <name evidence="5" type="ORF">D7Y07_03865</name>
</gene>
<evidence type="ECO:0000313" key="5">
    <source>
        <dbReference type="EMBL" id="RLT81248.1"/>
    </source>
</evidence>
<dbReference type="SUPFAM" id="SSF53649">
    <property type="entry name" value="Alkaline phosphatase-like"/>
    <property type="match status" value="1"/>
</dbReference>
<dbReference type="AlphaFoldDB" id="A0A3L8ABK0"/>
<dbReference type="Gene3D" id="3.40.720.10">
    <property type="entry name" value="Alkaline Phosphatase, subunit A"/>
    <property type="match status" value="1"/>
</dbReference>